<evidence type="ECO:0000313" key="13">
    <source>
        <dbReference type="Proteomes" id="UP000258707"/>
    </source>
</evidence>
<dbReference type="SUPFAM" id="SSF46626">
    <property type="entry name" value="Cytochrome c"/>
    <property type="match status" value="2"/>
</dbReference>
<gene>
    <name evidence="10" type="ORF">AArc1_1100</name>
    <name evidence="11" type="ORF">AArcMg_2598</name>
</gene>
<evidence type="ECO:0000256" key="1">
    <source>
        <dbReference type="ARBA" id="ARBA00004196"/>
    </source>
</evidence>
<dbReference type="KEGG" id="nag:AArcMg_2598"/>
<dbReference type="Pfam" id="PF03150">
    <property type="entry name" value="CCP_MauG"/>
    <property type="match status" value="1"/>
</dbReference>
<dbReference type="EMBL" id="CP024047">
    <property type="protein sequence ID" value="AXR77441.1"/>
    <property type="molecule type" value="Genomic_DNA"/>
</dbReference>
<dbReference type="GeneID" id="37643089"/>
<evidence type="ECO:0000256" key="3">
    <source>
        <dbReference type="ARBA" id="ARBA00022723"/>
    </source>
</evidence>
<keyword evidence="12" id="KW-1185">Reference proteome</keyword>
<keyword evidence="4 11" id="KW-0560">Oxidoreductase</keyword>
<evidence type="ECO:0000259" key="9">
    <source>
        <dbReference type="PROSITE" id="PS51007"/>
    </source>
</evidence>
<dbReference type="PANTHER" id="PTHR30600">
    <property type="entry name" value="CYTOCHROME C PEROXIDASE-RELATED"/>
    <property type="match status" value="1"/>
</dbReference>
<dbReference type="EC" id="1.11.1.5" evidence="11"/>
<reference evidence="11" key="3">
    <citation type="journal article" date="2019" name="Int. J. Syst. Evol. Microbiol.">
        <title>Natronolimnobius sulfurireducens sp. nov. and Halalkaliarchaeum desulfuricum gen. nov., sp. nov., the first sulfur-respiring alkaliphilic haloarchaea from hypersaline alkaline lakes.</title>
        <authorList>
            <person name="Sorokin D.Y."/>
            <person name="Yakimov M."/>
            <person name="Messina E."/>
            <person name="Merkel A.Y."/>
            <person name="Bale N.J."/>
            <person name="Sinninghe Damste J.S."/>
        </authorList>
    </citation>
    <scope>NUCLEOTIDE SEQUENCE</scope>
    <source>
        <strain evidence="11">AArc-Mg</strain>
        <strain evidence="10">AArc1</strain>
    </source>
</reference>
<dbReference type="Proteomes" id="UP000258613">
    <property type="component" value="Chromosome"/>
</dbReference>
<evidence type="ECO:0000256" key="6">
    <source>
        <dbReference type="PROSITE-ProRule" id="PRU00433"/>
    </source>
</evidence>
<dbReference type="RefSeq" id="WP_117363618.1">
    <property type="nucleotide sequence ID" value="NZ_CP024047.1"/>
</dbReference>
<feature type="domain" description="Cytochrome c" evidence="9">
    <location>
        <begin position="72"/>
        <end position="181"/>
    </location>
</feature>
<dbReference type="GO" id="GO:0009055">
    <property type="term" value="F:electron transfer activity"/>
    <property type="evidence" value="ECO:0007669"/>
    <property type="project" value="InterPro"/>
</dbReference>
<accession>A0A346PSU3</accession>
<keyword evidence="8" id="KW-0472">Membrane</keyword>
<feature type="transmembrane region" description="Helical" evidence="8">
    <location>
        <begin position="419"/>
        <end position="439"/>
    </location>
</feature>
<evidence type="ECO:0000256" key="4">
    <source>
        <dbReference type="ARBA" id="ARBA00023002"/>
    </source>
</evidence>
<feature type="domain" description="Cytochrome c" evidence="9">
    <location>
        <begin position="234"/>
        <end position="366"/>
    </location>
</feature>
<keyword evidence="3 6" id="KW-0479">Metal-binding</keyword>
<dbReference type="Gene3D" id="1.10.760.10">
    <property type="entry name" value="Cytochrome c-like domain"/>
    <property type="match status" value="2"/>
</dbReference>
<dbReference type="PROSITE" id="PS51007">
    <property type="entry name" value="CYTC"/>
    <property type="match status" value="2"/>
</dbReference>
<proteinExistence type="predicted"/>
<feature type="compositionally biased region" description="Acidic residues" evidence="7">
    <location>
        <begin position="398"/>
        <end position="414"/>
    </location>
</feature>
<keyword evidence="8" id="KW-1133">Transmembrane helix</keyword>
<dbReference type="KEGG" id="nan:AArc1_1100"/>
<protein>
    <submittedName>
        <fullName evidence="10">Cytochrome c peroxidase</fullName>
    </submittedName>
    <submittedName>
        <fullName evidence="11">Cytochrome c551 peroxidase</fullName>
        <ecNumber evidence="11">1.11.1.5</ecNumber>
    </submittedName>
</protein>
<dbReference type="PANTHER" id="PTHR30600:SF7">
    <property type="entry name" value="CYTOCHROME C PEROXIDASE-RELATED"/>
    <property type="match status" value="1"/>
</dbReference>
<dbReference type="OrthoDB" id="202054at2157"/>
<dbReference type="InterPro" id="IPR051395">
    <property type="entry name" value="Cytochrome_c_Peroxidase/MauG"/>
</dbReference>
<evidence type="ECO:0000256" key="5">
    <source>
        <dbReference type="ARBA" id="ARBA00023004"/>
    </source>
</evidence>
<dbReference type="Proteomes" id="UP000258707">
    <property type="component" value="Chromosome"/>
</dbReference>
<comment type="subcellular location">
    <subcellularLocation>
        <location evidence="1">Cell envelope</location>
    </subcellularLocation>
</comment>
<dbReference type="EMBL" id="CP027033">
    <property type="protein sequence ID" value="AXR82588.1"/>
    <property type="molecule type" value="Genomic_DNA"/>
</dbReference>
<evidence type="ECO:0000256" key="2">
    <source>
        <dbReference type="ARBA" id="ARBA00022617"/>
    </source>
</evidence>
<dbReference type="InterPro" id="IPR004852">
    <property type="entry name" value="Di-haem_cyt_c_peroxidsae"/>
</dbReference>
<evidence type="ECO:0000313" key="12">
    <source>
        <dbReference type="Proteomes" id="UP000258613"/>
    </source>
</evidence>
<organism evidence="11 12">
    <name type="scientific">Natrarchaeobaculum sulfurireducens</name>
    <dbReference type="NCBI Taxonomy" id="2044521"/>
    <lineage>
        <taxon>Archaea</taxon>
        <taxon>Methanobacteriati</taxon>
        <taxon>Methanobacteriota</taxon>
        <taxon>Stenosarchaea group</taxon>
        <taxon>Halobacteria</taxon>
        <taxon>Halobacteriales</taxon>
        <taxon>Natrialbaceae</taxon>
        <taxon>Natrarchaeobaculum</taxon>
    </lineage>
</organism>
<reference evidence="12" key="2">
    <citation type="submission" date="2018-02" db="EMBL/GenBank/DDBJ databases">
        <title>Phenotypic and genomic properties of facultatively anaerobic sulfur-reducing natronoarchaea from hypersaline soda lakes.</title>
        <authorList>
            <person name="Sorokin D.Y."/>
            <person name="Kublanov I.V."/>
            <person name="Roman P."/>
            <person name="Sinninghe Damste J.S."/>
            <person name="Golyshin P.N."/>
            <person name="Rojo D."/>
            <person name="Ciordia S."/>
            <person name="Mena M.D.C."/>
            <person name="Ferrer M."/>
            <person name="Messina E."/>
            <person name="Smedile F."/>
            <person name="La Spada G."/>
            <person name="La Cono V."/>
            <person name="Yakimov M.M."/>
        </authorList>
    </citation>
    <scope>NUCLEOTIDE SEQUENCE [LARGE SCALE GENOMIC DNA]</scope>
    <source>
        <strain evidence="12">AArc-Mg</strain>
    </source>
</reference>
<keyword evidence="2 6" id="KW-0349">Heme</keyword>
<evidence type="ECO:0000256" key="7">
    <source>
        <dbReference type="SAM" id="MobiDB-lite"/>
    </source>
</evidence>
<feature type="region of interest" description="Disordered" evidence="7">
    <location>
        <begin position="398"/>
        <end position="417"/>
    </location>
</feature>
<dbReference type="InterPro" id="IPR036909">
    <property type="entry name" value="Cyt_c-like_dom_sf"/>
</dbReference>
<evidence type="ECO:0000313" key="10">
    <source>
        <dbReference type="EMBL" id="AXR77441.1"/>
    </source>
</evidence>
<keyword evidence="11" id="KW-0575">Peroxidase</keyword>
<dbReference type="GO" id="GO:0020037">
    <property type="term" value="F:heme binding"/>
    <property type="evidence" value="ECO:0007669"/>
    <property type="project" value="InterPro"/>
</dbReference>
<evidence type="ECO:0000256" key="8">
    <source>
        <dbReference type="SAM" id="Phobius"/>
    </source>
</evidence>
<dbReference type="GO" id="GO:0004130">
    <property type="term" value="F:cytochrome-c peroxidase activity"/>
    <property type="evidence" value="ECO:0007669"/>
    <property type="project" value="UniProtKB-EC"/>
</dbReference>
<evidence type="ECO:0000313" key="11">
    <source>
        <dbReference type="EMBL" id="AXR82588.1"/>
    </source>
</evidence>
<reference evidence="13" key="1">
    <citation type="submission" date="2017-10" db="EMBL/GenBank/DDBJ databases">
        <title>Phenotypic and genomic properties of facultatively anaerobic sulfur-reducing natronoarchaea from hypersaline soda lakes.</title>
        <authorList>
            <person name="Sorokin D.Y."/>
            <person name="Kublanov I.V."/>
            <person name="Roman P."/>
            <person name="Sinninghe Damste J.S."/>
            <person name="Golyshin P.N."/>
            <person name="Rojo D."/>
            <person name="Ciordia S."/>
            <person name="Mena Md.C."/>
            <person name="Ferrer M."/>
            <person name="Messina E."/>
            <person name="Smedile F."/>
            <person name="La Spada G."/>
            <person name="La Cono V."/>
            <person name="Yakimov M.M."/>
        </authorList>
    </citation>
    <scope>NUCLEOTIDE SEQUENCE [LARGE SCALE GENOMIC DNA]</scope>
    <source>
        <strain evidence="13">AArc1</strain>
    </source>
</reference>
<feature type="region of interest" description="Disordered" evidence="7">
    <location>
        <begin position="31"/>
        <end position="61"/>
    </location>
</feature>
<keyword evidence="5 6" id="KW-0408">Iron</keyword>
<dbReference type="InterPro" id="IPR009056">
    <property type="entry name" value="Cyt_c-like_dom"/>
</dbReference>
<name>A0A346PSU3_9EURY</name>
<accession>A0A346PD46</accession>
<dbReference type="AlphaFoldDB" id="A0A346PSU3"/>
<keyword evidence="8" id="KW-0812">Transmembrane</keyword>
<sequence length="445" mass="48822">MGSRRILILLAIGVSALLIVGAAAAMAQHEDAANEVDEDEFTHDTEDLPVEPPTDQSHPGYEYIEQDGDTEEKIELGEQLYFDPRISETGTISCNTCHNVMEGGDDSRPIAMGVHGETGPVASPTVWNSGFHHTQFWDGRADTLAEQAEGPIVADVEMGMPDHEAALDRVRGVDDYVESYEEVYGDEVDDPDDLEELISLENTVDAIAAYERTLNTPNSPYDQYVQGDEDALTEQQLDGMETFQDLGCQSCHSGPMFSGQWDEPESGEGVYQPHPTFEDNPQCEEYIEEYDLMDNPGRMGVTDDESDEFMYKVPTLRNVEHTAPYMHTGQVPDLEEAVRVMSACSLDQDPSDEEVEDVTAFLTSLTGEYPEQEMPQLPNPSGESMVPMDAGMDFEDMEEEGDDAENGDDVDEGDSIPGMSLGAAVLALALVSAAALVGYSRRLNE</sequence>
<dbReference type="GO" id="GO:0046872">
    <property type="term" value="F:metal ion binding"/>
    <property type="evidence" value="ECO:0007669"/>
    <property type="project" value="UniProtKB-KW"/>
</dbReference>